<protein>
    <submittedName>
        <fullName evidence="1">DUF721 domain-containing protein</fullName>
    </submittedName>
</protein>
<accession>A0A7V6CD68</accession>
<reference evidence="1" key="1">
    <citation type="journal article" date="2020" name="mSystems">
        <title>Genome- and Community-Level Interaction Insights into Carbon Utilization and Element Cycling Functions of Hydrothermarchaeota in Hydrothermal Sediment.</title>
        <authorList>
            <person name="Zhou Z."/>
            <person name="Liu Y."/>
            <person name="Xu W."/>
            <person name="Pan J."/>
            <person name="Luo Z.H."/>
            <person name="Li M."/>
        </authorList>
    </citation>
    <scope>NUCLEOTIDE SEQUENCE [LARGE SCALE GENOMIC DNA]</scope>
    <source>
        <strain evidence="1">SpSt-106</strain>
    </source>
</reference>
<organism evidence="1">
    <name type="scientific">Thermodesulfobacterium geofontis</name>
    <dbReference type="NCBI Taxonomy" id="1295609"/>
    <lineage>
        <taxon>Bacteria</taxon>
        <taxon>Pseudomonadati</taxon>
        <taxon>Thermodesulfobacteriota</taxon>
        <taxon>Thermodesulfobacteria</taxon>
        <taxon>Thermodesulfobacteriales</taxon>
        <taxon>Thermodesulfobacteriaceae</taxon>
        <taxon>Thermodesulfobacterium</taxon>
    </lineage>
</organism>
<name>A0A7V6CD68_9BACT</name>
<dbReference type="AlphaFoldDB" id="A0A7V6CD68"/>
<evidence type="ECO:0000313" key="1">
    <source>
        <dbReference type="EMBL" id="HHQ15543.1"/>
    </source>
</evidence>
<dbReference type="InterPro" id="IPR007922">
    <property type="entry name" value="DciA-like"/>
</dbReference>
<gene>
    <name evidence="1" type="ORF">ENM15_01830</name>
</gene>
<dbReference type="EMBL" id="DRWR01000031">
    <property type="protein sequence ID" value="HHQ15543.1"/>
    <property type="molecule type" value="Genomic_DNA"/>
</dbReference>
<dbReference type="Pfam" id="PF05258">
    <property type="entry name" value="DciA"/>
    <property type="match status" value="1"/>
</dbReference>
<proteinExistence type="predicted"/>
<comment type="caution">
    <text evidence="1">The sequence shown here is derived from an EMBL/GenBank/DDBJ whole genome shotgun (WGS) entry which is preliminary data.</text>
</comment>
<sequence>MFSFKDILKELNLPPEVKKGITALELAQKNWEKIILSDLSKKTKPLSFNNGTLIVEVPNHYYLQILSSQTLEILERLESFTPSDLKPLFKNLKFIINPSLEKET</sequence>